<dbReference type="GO" id="GO:0005783">
    <property type="term" value="C:endoplasmic reticulum"/>
    <property type="evidence" value="ECO:0007669"/>
    <property type="project" value="InterPro"/>
</dbReference>
<dbReference type="GeneID" id="103519702"/>
<keyword evidence="7" id="KW-0812">Transmembrane</keyword>
<dbReference type="SMART" id="SM00702">
    <property type="entry name" value="P4Hc"/>
    <property type="match status" value="1"/>
</dbReference>
<keyword evidence="2" id="KW-0479">Metal-binding</keyword>
<keyword evidence="9" id="KW-1185">Reference proteome</keyword>
<evidence type="ECO:0000313" key="9">
    <source>
        <dbReference type="Proteomes" id="UP000079169"/>
    </source>
</evidence>
<evidence type="ECO:0000256" key="1">
    <source>
        <dbReference type="ARBA" id="ARBA00001961"/>
    </source>
</evidence>
<feature type="transmembrane region" description="Helical" evidence="7">
    <location>
        <begin position="20"/>
        <end position="41"/>
    </location>
</feature>
<dbReference type="GO" id="GO:0031418">
    <property type="term" value="F:L-ascorbic acid binding"/>
    <property type="evidence" value="ECO:0007669"/>
    <property type="project" value="UniProtKB-KW"/>
</dbReference>
<dbReference type="PaxDb" id="121845-A0A3Q0JIG7"/>
<dbReference type="GO" id="GO:0004656">
    <property type="term" value="F:procollagen-proline 4-dioxygenase activity"/>
    <property type="evidence" value="ECO:0007669"/>
    <property type="project" value="InterPro"/>
</dbReference>
<evidence type="ECO:0000256" key="3">
    <source>
        <dbReference type="ARBA" id="ARBA00022896"/>
    </source>
</evidence>
<dbReference type="KEGG" id="dci:103519702"/>
<dbReference type="Gene3D" id="6.10.140.1460">
    <property type="match status" value="1"/>
</dbReference>
<keyword evidence="5" id="KW-0560">Oxidoreductase</keyword>
<evidence type="ECO:0000256" key="6">
    <source>
        <dbReference type="ARBA" id="ARBA00023004"/>
    </source>
</evidence>
<keyword evidence="4" id="KW-0223">Dioxygenase</keyword>
<dbReference type="STRING" id="121845.A0A3Q0JIG7"/>
<dbReference type="InterPro" id="IPR045054">
    <property type="entry name" value="P4HA-like"/>
</dbReference>
<dbReference type="RefSeq" id="XP_026686908.1">
    <property type="nucleotide sequence ID" value="XM_026831107.1"/>
</dbReference>
<keyword evidence="7" id="KW-1133">Transmembrane helix</keyword>
<dbReference type="InterPro" id="IPR013547">
    <property type="entry name" value="P4H_N"/>
</dbReference>
<dbReference type="InterPro" id="IPR006620">
    <property type="entry name" value="Pro_4_hyd_alph"/>
</dbReference>
<comment type="cofactor">
    <cofactor evidence="1">
        <name>L-ascorbate</name>
        <dbReference type="ChEBI" id="CHEBI:38290"/>
    </cofactor>
</comment>
<evidence type="ECO:0000256" key="7">
    <source>
        <dbReference type="SAM" id="Phobius"/>
    </source>
</evidence>
<dbReference type="Gene3D" id="2.60.120.620">
    <property type="entry name" value="q2cbj1_9rhob like domain"/>
    <property type="match status" value="2"/>
</dbReference>
<sequence>MAVFVNTEVVGLVFSHGLPMLILLTSMAVFVNTEVVGHLYLKQEKENIQAMRHAVQQVRDTVKRLNRILEEVKPDHDEAIADPKSYVGNPVNCFKLIKRLVIDFVRTYHGLKMSLDNVVLASKSQESRELISNGMMVLAVMCNQSETGSCFIYKQKTSKFVDKLSDQYPDYIDAIQKDLNLFNKLILTDVELGGATIFPSLNLTVFPEKGSAVFWHNAHANTLLDYWMYHSGCPVALGNKWGKLLLSGLTDVELGGATIFPSLNLTVFPEKGSAVFWYNAHANTLLDYRMYHSGCPVALGNKWVANQWI</sequence>
<evidence type="ECO:0000259" key="8">
    <source>
        <dbReference type="SMART" id="SM00702"/>
    </source>
</evidence>
<keyword evidence="7" id="KW-0472">Membrane</keyword>
<reference evidence="10" key="1">
    <citation type="submission" date="2025-08" db="UniProtKB">
        <authorList>
            <consortium name="RefSeq"/>
        </authorList>
    </citation>
    <scope>IDENTIFICATION</scope>
</reference>
<name>A0A3Q0JIG7_DIACI</name>
<proteinExistence type="predicted"/>
<protein>
    <submittedName>
        <fullName evidence="10">Uncharacterized protein LOC103519702</fullName>
    </submittedName>
</protein>
<dbReference type="AlphaFoldDB" id="A0A3Q0JIG7"/>
<organism evidence="9 10">
    <name type="scientific">Diaphorina citri</name>
    <name type="common">Asian citrus psyllid</name>
    <dbReference type="NCBI Taxonomy" id="121845"/>
    <lineage>
        <taxon>Eukaryota</taxon>
        <taxon>Metazoa</taxon>
        <taxon>Ecdysozoa</taxon>
        <taxon>Arthropoda</taxon>
        <taxon>Hexapoda</taxon>
        <taxon>Insecta</taxon>
        <taxon>Pterygota</taxon>
        <taxon>Neoptera</taxon>
        <taxon>Paraneoptera</taxon>
        <taxon>Hemiptera</taxon>
        <taxon>Sternorrhyncha</taxon>
        <taxon>Psylloidea</taxon>
        <taxon>Psyllidae</taxon>
        <taxon>Diaphorininae</taxon>
        <taxon>Diaphorina</taxon>
    </lineage>
</organism>
<dbReference type="Pfam" id="PF08336">
    <property type="entry name" value="P4Ha_N"/>
    <property type="match status" value="1"/>
</dbReference>
<evidence type="ECO:0000256" key="2">
    <source>
        <dbReference type="ARBA" id="ARBA00022723"/>
    </source>
</evidence>
<keyword evidence="3" id="KW-0847">Vitamin C</keyword>
<evidence type="ECO:0000313" key="10">
    <source>
        <dbReference type="RefSeq" id="XP_026686908.1"/>
    </source>
</evidence>
<dbReference type="Proteomes" id="UP000079169">
    <property type="component" value="Unplaced"/>
</dbReference>
<dbReference type="PANTHER" id="PTHR10869:SF244">
    <property type="entry name" value="PROLYL 4-HYDROXYLASE SUBUNIT ALPHA-2"/>
    <property type="match status" value="1"/>
</dbReference>
<dbReference type="GO" id="GO:0005506">
    <property type="term" value="F:iron ion binding"/>
    <property type="evidence" value="ECO:0007669"/>
    <property type="project" value="InterPro"/>
</dbReference>
<feature type="domain" description="Prolyl 4-hydroxylase alpha subunit" evidence="8">
    <location>
        <begin position="110"/>
        <end position="309"/>
    </location>
</feature>
<gene>
    <name evidence="10" type="primary">LOC103519702</name>
</gene>
<dbReference type="PANTHER" id="PTHR10869">
    <property type="entry name" value="PROLYL 4-HYDROXYLASE ALPHA SUBUNIT"/>
    <property type="match status" value="1"/>
</dbReference>
<evidence type="ECO:0000256" key="5">
    <source>
        <dbReference type="ARBA" id="ARBA00023002"/>
    </source>
</evidence>
<evidence type="ECO:0000256" key="4">
    <source>
        <dbReference type="ARBA" id="ARBA00022964"/>
    </source>
</evidence>
<accession>A0A3Q0JIG7</accession>
<keyword evidence="6" id="KW-0408">Iron</keyword>